<reference evidence="1" key="1">
    <citation type="submission" date="2023-10" db="EMBL/GenBank/DDBJ databases">
        <authorList>
            <person name="Noh H."/>
        </authorList>
    </citation>
    <scope>NUCLEOTIDE SEQUENCE</scope>
    <source>
        <strain evidence="1">DUCC4014</strain>
    </source>
</reference>
<organism evidence="1 2">
    <name type="scientific">Vanrija pseudolonga</name>
    <dbReference type="NCBI Taxonomy" id="143232"/>
    <lineage>
        <taxon>Eukaryota</taxon>
        <taxon>Fungi</taxon>
        <taxon>Dikarya</taxon>
        <taxon>Basidiomycota</taxon>
        <taxon>Agaricomycotina</taxon>
        <taxon>Tremellomycetes</taxon>
        <taxon>Trichosporonales</taxon>
        <taxon>Trichosporonaceae</taxon>
        <taxon>Vanrija</taxon>
    </lineage>
</organism>
<dbReference type="Proteomes" id="UP000827549">
    <property type="component" value="Chromosome 5"/>
</dbReference>
<sequence length="438" mass="48576">MEWISERVPGVEREDGDGQTWLQWSDFTPLLIRHPVPAGEPLLTIVNGGAIPKRYGMPGSLSTAAIEAQLKAAFNAECDARDAAVAGDEKYLDTWDPATRAKEDHVRAMTMDEWLAEHNGDAFDEGELAGVRMVYHTVKIGHGLLAAPPLSTNTDAACYVHILDIGPTHWIDCEYLLKRQPSYPPPLPSLRTVRMDSGFCHSFQKGADRRNHAIVDSLRPRTLVLRGCMEGEHTFYSITAHEDLVFPPVLEAVDEVICVFDTGTQPSKWLNSVRTNKFRFSRPVKFTFVFWTKHRGDLWIPAHGDLAGKYGLAIRLAFAVLLINQPIPEGGGPLFTIVNAGAIPSCFAIPDGTTTLASDELTVEERAVKFQAHLTAELNSVCDGRDEGHSFRGYGGRSKWDPATRKKQHSMRFLSMDDFLAQDDGNTFDPDELSGWTS</sequence>
<protein>
    <submittedName>
        <fullName evidence="1">Uncharacterized protein</fullName>
    </submittedName>
</protein>
<gene>
    <name evidence="1" type="ORF">LOC62_05G007305</name>
</gene>
<evidence type="ECO:0000313" key="2">
    <source>
        <dbReference type="Proteomes" id="UP000827549"/>
    </source>
</evidence>
<proteinExistence type="predicted"/>
<name>A0AAF0YC73_9TREE</name>
<dbReference type="RefSeq" id="XP_062629808.1">
    <property type="nucleotide sequence ID" value="XM_062773824.1"/>
</dbReference>
<evidence type="ECO:0000313" key="1">
    <source>
        <dbReference type="EMBL" id="WOO83782.1"/>
    </source>
</evidence>
<accession>A0AAF0YC73</accession>
<dbReference type="GeneID" id="87810478"/>
<dbReference type="AlphaFoldDB" id="A0AAF0YC73"/>
<dbReference type="EMBL" id="CP086718">
    <property type="protein sequence ID" value="WOO83782.1"/>
    <property type="molecule type" value="Genomic_DNA"/>
</dbReference>
<keyword evidence="2" id="KW-1185">Reference proteome</keyword>